<protein>
    <recommendedName>
        <fullName evidence="2">Myb/SANT-like DNA-binding domain-containing protein</fullName>
    </recommendedName>
</protein>
<dbReference type="Proteomes" id="UP001174136">
    <property type="component" value="Unassembled WGS sequence"/>
</dbReference>
<evidence type="ECO:0000313" key="4">
    <source>
        <dbReference type="Proteomes" id="UP001174136"/>
    </source>
</evidence>
<proteinExistence type="predicted"/>
<name>A0AA47P8U8_MERPO</name>
<evidence type="ECO:0000313" key="3">
    <source>
        <dbReference type="EMBL" id="KAK0155391.1"/>
    </source>
</evidence>
<feature type="compositionally biased region" description="Basic and acidic residues" evidence="1">
    <location>
        <begin position="121"/>
        <end position="134"/>
    </location>
</feature>
<keyword evidence="4" id="KW-1185">Reference proteome</keyword>
<dbReference type="EMBL" id="JAOPHQ010000287">
    <property type="protein sequence ID" value="KAK0155391.1"/>
    <property type="molecule type" value="Genomic_DNA"/>
</dbReference>
<organism evidence="3 4">
    <name type="scientific">Merluccius polli</name>
    <name type="common">Benguela hake</name>
    <name type="synonym">Merluccius cadenati</name>
    <dbReference type="NCBI Taxonomy" id="89951"/>
    <lineage>
        <taxon>Eukaryota</taxon>
        <taxon>Metazoa</taxon>
        <taxon>Chordata</taxon>
        <taxon>Craniata</taxon>
        <taxon>Vertebrata</taxon>
        <taxon>Euteleostomi</taxon>
        <taxon>Actinopterygii</taxon>
        <taxon>Neopterygii</taxon>
        <taxon>Teleostei</taxon>
        <taxon>Neoteleostei</taxon>
        <taxon>Acanthomorphata</taxon>
        <taxon>Zeiogadaria</taxon>
        <taxon>Gadariae</taxon>
        <taxon>Gadiformes</taxon>
        <taxon>Gadoidei</taxon>
        <taxon>Merlucciidae</taxon>
        <taxon>Merluccius</taxon>
    </lineage>
</organism>
<dbReference type="InterPro" id="IPR028002">
    <property type="entry name" value="Myb_DNA-bind_5"/>
</dbReference>
<evidence type="ECO:0000256" key="1">
    <source>
        <dbReference type="SAM" id="MobiDB-lite"/>
    </source>
</evidence>
<feature type="domain" description="Myb/SANT-like DNA-binding" evidence="2">
    <location>
        <begin position="7"/>
        <end position="77"/>
    </location>
</feature>
<dbReference type="Pfam" id="PF13873">
    <property type="entry name" value="Myb_DNA-bind_5"/>
    <property type="match status" value="1"/>
</dbReference>
<evidence type="ECO:0000259" key="2">
    <source>
        <dbReference type="Pfam" id="PF13873"/>
    </source>
</evidence>
<reference evidence="3" key="1">
    <citation type="journal article" date="2023" name="Front. Mar. Sci.">
        <title>A new Merluccius polli reference genome to investigate the effects of global change in West African waters.</title>
        <authorList>
            <person name="Mateo J.L."/>
            <person name="Blanco-Fernandez C."/>
            <person name="Garcia-Vazquez E."/>
            <person name="Machado-Schiaffino G."/>
        </authorList>
    </citation>
    <scope>NUCLEOTIDE SEQUENCE</scope>
    <source>
        <strain evidence="3">C29</strain>
        <tissue evidence="3">Fin</tissue>
    </source>
</reference>
<dbReference type="AlphaFoldDB" id="A0AA47P8U8"/>
<gene>
    <name evidence="3" type="ORF">N1851_002189</name>
</gene>
<feature type="region of interest" description="Disordered" evidence="1">
    <location>
        <begin position="86"/>
        <end position="134"/>
    </location>
</feature>
<accession>A0AA47P8U8</accession>
<sequence length="134" mass="14937">MATGKRRATFFTNLQLEILMCSYGEFQHVFRKKCNTAAAAKERETAWENIAARVNACNATGEKRTWQQLKMKYKNIVQTAPPPLTEAEERALSQNIGRPVAEGIPGGSSCSESTPQDLLDGSDRFMSRENDKHG</sequence>
<comment type="caution">
    <text evidence="3">The sequence shown here is derived from an EMBL/GenBank/DDBJ whole genome shotgun (WGS) entry which is preliminary data.</text>
</comment>